<name>A0AAN8ELH1_9EURO</name>
<feature type="compositionally biased region" description="Low complexity" evidence="1">
    <location>
        <begin position="68"/>
        <end position="80"/>
    </location>
</feature>
<evidence type="ECO:0000313" key="3">
    <source>
        <dbReference type="Proteomes" id="UP001316803"/>
    </source>
</evidence>
<feature type="compositionally biased region" description="Polar residues" evidence="1">
    <location>
        <begin position="34"/>
        <end position="46"/>
    </location>
</feature>
<dbReference type="Proteomes" id="UP001316803">
    <property type="component" value="Unassembled WGS sequence"/>
</dbReference>
<keyword evidence="3" id="KW-1185">Reference proteome</keyword>
<feature type="region of interest" description="Disordered" evidence="1">
    <location>
        <begin position="34"/>
        <end position="80"/>
    </location>
</feature>
<evidence type="ECO:0000256" key="1">
    <source>
        <dbReference type="SAM" id="MobiDB-lite"/>
    </source>
</evidence>
<comment type="caution">
    <text evidence="2">The sequence shown here is derived from an EMBL/GenBank/DDBJ whole genome shotgun (WGS) entry which is preliminary data.</text>
</comment>
<dbReference type="AlphaFoldDB" id="A0AAN8ELH1"/>
<reference evidence="2 3" key="1">
    <citation type="submission" date="2022-12" db="EMBL/GenBank/DDBJ databases">
        <title>Genomic features and morphological characterization of a novel Knufia sp. strain isolated from spacecraft assembly facility.</title>
        <authorList>
            <person name="Teixeira M."/>
            <person name="Chander A.M."/>
            <person name="Stajich J.E."/>
            <person name="Venkateswaran K."/>
        </authorList>
    </citation>
    <scope>NUCLEOTIDE SEQUENCE [LARGE SCALE GENOMIC DNA]</scope>
    <source>
        <strain evidence="2 3">FJI-L2-BK-P2</strain>
    </source>
</reference>
<dbReference type="EMBL" id="JAKLMC020000011">
    <property type="protein sequence ID" value="KAK5953562.1"/>
    <property type="molecule type" value="Genomic_DNA"/>
</dbReference>
<proteinExistence type="predicted"/>
<evidence type="ECO:0000313" key="2">
    <source>
        <dbReference type="EMBL" id="KAK5953562.1"/>
    </source>
</evidence>
<sequence>MPASVEYITNPADATFDYESDPMVAMSSYSKMMHQHTTSQMEQSCRSLRRKSAGSHGVDAHVSLPKDSSLSSSTSSRSSF</sequence>
<organism evidence="2 3">
    <name type="scientific">Knufia fluminis</name>
    <dbReference type="NCBI Taxonomy" id="191047"/>
    <lineage>
        <taxon>Eukaryota</taxon>
        <taxon>Fungi</taxon>
        <taxon>Dikarya</taxon>
        <taxon>Ascomycota</taxon>
        <taxon>Pezizomycotina</taxon>
        <taxon>Eurotiomycetes</taxon>
        <taxon>Chaetothyriomycetidae</taxon>
        <taxon>Chaetothyriales</taxon>
        <taxon>Trichomeriaceae</taxon>
        <taxon>Knufia</taxon>
    </lineage>
</organism>
<gene>
    <name evidence="2" type="ORF">OHC33_005506</name>
</gene>
<accession>A0AAN8ELH1</accession>
<protein>
    <submittedName>
        <fullName evidence="2">Uncharacterized protein</fullName>
    </submittedName>
</protein>